<feature type="active site" description="Charge relay system" evidence="6">
    <location>
        <position position="379"/>
    </location>
</feature>
<evidence type="ECO:0000256" key="5">
    <source>
        <dbReference type="ARBA" id="ARBA00022801"/>
    </source>
</evidence>
<dbReference type="EMBL" id="QUSZ01004623">
    <property type="protein sequence ID" value="RHY13458.1"/>
    <property type="molecule type" value="Genomic_DNA"/>
</dbReference>
<feature type="active site" description="Charge relay system" evidence="6">
    <location>
        <position position="438"/>
    </location>
</feature>
<evidence type="ECO:0000256" key="1">
    <source>
        <dbReference type="ARBA" id="ARBA00005622"/>
    </source>
</evidence>
<comment type="similarity">
    <text evidence="1">Belongs to the esterase D family.</text>
</comment>
<comment type="caution">
    <text evidence="7">The sequence shown here is derived from an EMBL/GenBank/DDBJ whole genome shotgun (WGS) entry which is preliminary data.</text>
</comment>
<gene>
    <name evidence="7" type="ORF">DYB36_011824</name>
</gene>
<dbReference type="AlphaFoldDB" id="A0A397B072"/>
<dbReference type="VEuPathDB" id="FungiDB:H257_08882"/>
<dbReference type="InterPro" id="IPR029058">
    <property type="entry name" value="AB_hydrolase_fold"/>
</dbReference>
<feature type="active site" description="Charge relay system" evidence="6">
    <location>
        <position position="472"/>
    </location>
</feature>
<dbReference type="InterPro" id="IPR000801">
    <property type="entry name" value="Esterase-like"/>
</dbReference>
<dbReference type="PANTHER" id="PTHR10061">
    <property type="entry name" value="S-FORMYLGLUTATHIONE HYDROLASE"/>
    <property type="match status" value="1"/>
</dbReference>
<dbReference type="InterPro" id="IPR014186">
    <property type="entry name" value="S-formylglutathione_hydrol"/>
</dbReference>
<dbReference type="SUPFAM" id="SSF53474">
    <property type="entry name" value="alpha/beta-Hydrolases"/>
    <property type="match status" value="1"/>
</dbReference>
<keyword evidence="4" id="KW-0719">Serine esterase</keyword>
<evidence type="ECO:0000256" key="2">
    <source>
        <dbReference type="ARBA" id="ARBA00012479"/>
    </source>
</evidence>
<evidence type="ECO:0000256" key="3">
    <source>
        <dbReference type="ARBA" id="ARBA00016774"/>
    </source>
</evidence>
<sequence length="494" mass="53696">MKAPTWLGVSAVAVATHAAQIDRSGFGDHDLWVYTAVWTPHVCTTTDVALCASPTSSMRTSLVSSTLIPTYTDGTAQTGICRYEYGEFLPSSIAAAGGANTLQQYWPFLLATDVGNMWDGGYTGSTPTFDWTCSGMHQVQYLREMIALGTKVSSERLPFVADHVGHEAKTSDVRAIFQAAPLGWNDIVLSCDSHSFLDKVSVCFAKTVNATTKPGEDPYFGPAQVIPSSMALKLIKQSRCFGGVVKQFSHESATTRSTMQFCVFLPPNASETQKVPVVYFLAGLTCNDELMQIKAGAQRIAAARGIAIVTPDTSPRGVDIEGADDAWDFGSAAGFYVDATEPKWSAHYNMYSYVTKELPSIVNANLPILSDKASIMGHSMGGHGALTLALRNPVRPIDPTCKHDLIFLSGTNYDATLLVLEKGAVPGLHIWVDQGTDDQWLQEKQLLPEAFEAACQKVGQPLTLRMLDGYDHGYYFISTFIEEHLNNHADLLLQ</sequence>
<dbReference type="PANTHER" id="PTHR10061:SF0">
    <property type="entry name" value="S-FORMYLGLUTATHIONE HYDROLASE"/>
    <property type="match status" value="1"/>
</dbReference>
<dbReference type="GO" id="GO:0052689">
    <property type="term" value="F:carboxylic ester hydrolase activity"/>
    <property type="evidence" value="ECO:0007669"/>
    <property type="project" value="UniProtKB-KW"/>
</dbReference>
<reference evidence="7 8" key="1">
    <citation type="submission" date="2018-08" db="EMBL/GenBank/DDBJ databases">
        <title>Aphanomyces genome sequencing and annotation.</title>
        <authorList>
            <person name="Minardi D."/>
            <person name="Oidtmann B."/>
            <person name="Van Der Giezen M."/>
            <person name="Studholme D.J."/>
        </authorList>
    </citation>
    <scope>NUCLEOTIDE SEQUENCE [LARGE SCALE GENOMIC DNA]</scope>
    <source>
        <strain evidence="7 8">Kv</strain>
    </source>
</reference>
<evidence type="ECO:0000313" key="8">
    <source>
        <dbReference type="Proteomes" id="UP000265427"/>
    </source>
</evidence>
<accession>A0A397B072</accession>
<evidence type="ECO:0000313" key="7">
    <source>
        <dbReference type="EMBL" id="RHY13458.1"/>
    </source>
</evidence>
<organism evidence="7 8">
    <name type="scientific">Aphanomyces astaci</name>
    <name type="common">Crayfish plague agent</name>
    <dbReference type="NCBI Taxonomy" id="112090"/>
    <lineage>
        <taxon>Eukaryota</taxon>
        <taxon>Sar</taxon>
        <taxon>Stramenopiles</taxon>
        <taxon>Oomycota</taxon>
        <taxon>Saprolegniomycetes</taxon>
        <taxon>Saprolegniales</taxon>
        <taxon>Verrucalvaceae</taxon>
        <taxon>Aphanomyces</taxon>
    </lineage>
</organism>
<dbReference type="EC" id="3.1.2.12" evidence="2"/>
<dbReference type="GO" id="GO:0033897">
    <property type="term" value="F:ribonuclease T2 activity"/>
    <property type="evidence" value="ECO:0007669"/>
    <property type="project" value="InterPro"/>
</dbReference>
<name>A0A397B072_APHAT</name>
<dbReference type="Gene3D" id="3.40.50.1820">
    <property type="entry name" value="alpha/beta hydrolase"/>
    <property type="match status" value="1"/>
</dbReference>
<dbReference type="GO" id="GO:0046294">
    <property type="term" value="P:formaldehyde catabolic process"/>
    <property type="evidence" value="ECO:0007669"/>
    <property type="project" value="InterPro"/>
</dbReference>
<evidence type="ECO:0000256" key="4">
    <source>
        <dbReference type="ARBA" id="ARBA00022487"/>
    </source>
</evidence>
<dbReference type="GO" id="GO:0003723">
    <property type="term" value="F:RNA binding"/>
    <property type="evidence" value="ECO:0007669"/>
    <property type="project" value="InterPro"/>
</dbReference>
<dbReference type="Proteomes" id="UP000265427">
    <property type="component" value="Unassembled WGS sequence"/>
</dbReference>
<keyword evidence="5" id="KW-0378">Hydrolase</keyword>
<dbReference type="Gene3D" id="3.90.730.10">
    <property type="entry name" value="Ribonuclease T2-like"/>
    <property type="match status" value="1"/>
</dbReference>
<dbReference type="InterPro" id="IPR036430">
    <property type="entry name" value="RNase_T2-like_sf"/>
</dbReference>
<dbReference type="SUPFAM" id="SSF55895">
    <property type="entry name" value="Ribonuclease Rh-like"/>
    <property type="match status" value="1"/>
</dbReference>
<evidence type="ECO:0000256" key="6">
    <source>
        <dbReference type="PIRSR" id="PIRSR614186-1"/>
    </source>
</evidence>
<dbReference type="GO" id="GO:0018738">
    <property type="term" value="F:S-formylglutathione hydrolase activity"/>
    <property type="evidence" value="ECO:0007669"/>
    <property type="project" value="UniProtKB-EC"/>
</dbReference>
<dbReference type="GO" id="GO:0005829">
    <property type="term" value="C:cytosol"/>
    <property type="evidence" value="ECO:0007669"/>
    <property type="project" value="TreeGrafter"/>
</dbReference>
<dbReference type="Pfam" id="PF00756">
    <property type="entry name" value="Esterase"/>
    <property type="match status" value="1"/>
</dbReference>
<proteinExistence type="inferred from homology"/>
<protein>
    <recommendedName>
        <fullName evidence="3">S-formylglutathione hydrolase</fullName>
        <ecNumber evidence="2">3.1.2.12</ecNumber>
    </recommendedName>
</protein>